<dbReference type="PROSITE" id="PS51257">
    <property type="entry name" value="PROKAR_LIPOPROTEIN"/>
    <property type="match status" value="1"/>
</dbReference>
<organism evidence="2 3">
    <name type="scientific">Lysobacter gummosus</name>
    <dbReference type="NCBI Taxonomy" id="262324"/>
    <lineage>
        <taxon>Bacteria</taxon>
        <taxon>Pseudomonadati</taxon>
        <taxon>Pseudomonadota</taxon>
        <taxon>Gammaproteobacteria</taxon>
        <taxon>Lysobacterales</taxon>
        <taxon>Lysobacteraceae</taxon>
        <taxon>Lysobacter</taxon>
    </lineage>
</organism>
<evidence type="ECO:0000313" key="3">
    <source>
        <dbReference type="Proteomes" id="UP000829194"/>
    </source>
</evidence>
<keyword evidence="1" id="KW-0732">Signal</keyword>
<name>A0ABY3XEC6_9GAMM</name>
<feature type="signal peptide" evidence="1">
    <location>
        <begin position="1"/>
        <end position="25"/>
    </location>
</feature>
<keyword evidence="3" id="KW-1185">Reference proteome</keyword>
<dbReference type="EMBL" id="CP093547">
    <property type="protein sequence ID" value="UNP29847.1"/>
    <property type="molecule type" value="Genomic_DNA"/>
</dbReference>
<dbReference type="Proteomes" id="UP000829194">
    <property type="component" value="Chromosome"/>
</dbReference>
<reference evidence="2 3" key="1">
    <citation type="submission" date="2022-03" db="EMBL/GenBank/DDBJ databases">
        <title>Complete genome sequence of Lysobacter capsici VKM B-2533 and Lysobacter gummosus 10.1.1, promising sources of lytic agents.</title>
        <authorList>
            <person name="Tarlachkov S.V."/>
            <person name="Kudryakova I.V."/>
            <person name="Afoshin A.S."/>
            <person name="Leontyevskaya E.A."/>
            <person name="Leontyevskaya N.V."/>
        </authorList>
    </citation>
    <scope>NUCLEOTIDE SEQUENCE [LARGE SCALE GENOMIC DNA]</scope>
    <source>
        <strain evidence="2 3">10.1.1</strain>
    </source>
</reference>
<feature type="chain" id="PRO_5045425106" description="Lipoprotein" evidence="1">
    <location>
        <begin position="26"/>
        <end position="211"/>
    </location>
</feature>
<accession>A0ABY3XEC6</accession>
<evidence type="ECO:0000313" key="2">
    <source>
        <dbReference type="EMBL" id="UNP29847.1"/>
    </source>
</evidence>
<proteinExistence type="predicted"/>
<evidence type="ECO:0008006" key="4">
    <source>
        <dbReference type="Google" id="ProtNLM"/>
    </source>
</evidence>
<sequence length="211" mass="23376">MKPNAPLAVLALVAMAAMLTGCSNAVMDPKYERNPNPRQKYVVTAKIDGAPGPFKGASVNIRYKVGPSQECMPDAEPISGHSPTPDSFDIKPSVHRASETEYRFDVYLDAMASKDYFGKGICTWVIDYAALTLRPTGAPDEYSLAAFMSHAEIETELPISMYWQRKLYGTSRPHPQPVSESALKREEFAKYRDPDLSDTISVTLQAKELRP</sequence>
<protein>
    <recommendedName>
        <fullName evidence="4">Lipoprotein</fullName>
    </recommendedName>
</protein>
<dbReference type="RefSeq" id="WP_057941161.1">
    <property type="nucleotide sequence ID" value="NZ_CP011131.1"/>
</dbReference>
<gene>
    <name evidence="2" type="ORF">MOV92_00735</name>
</gene>
<evidence type="ECO:0000256" key="1">
    <source>
        <dbReference type="SAM" id="SignalP"/>
    </source>
</evidence>